<evidence type="ECO:0000313" key="1">
    <source>
        <dbReference type="EMBL" id="KAA6382591.1"/>
    </source>
</evidence>
<gene>
    <name evidence="1" type="ORF">EZS28_021882</name>
</gene>
<proteinExistence type="predicted"/>
<protein>
    <submittedName>
        <fullName evidence="1">Uncharacterized protein</fullName>
    </submittedName>
</protein>
<dbReference type="Proteomes" id="UP000324800">
    <property type="component" value="Unassembled WGS sequence"/>
</dbReference>
<evidence type="ECO:0000313" key="2">
    <source>
        <dbReference type="Proteomes" id="UP000324800"/>
    </source>
</evidence>
<reference evidence="1 2" key="1">
    <citation type="submission" date="2019-03" db="EMBL/GenBank/DDBJ databases">
        <title>Single cell metagenomics reveals metabolic interactions within the superorganism composed of flagellate Streblomastix strix and complex community of Bacteroidetes bacteria on its surface.</title>
        <authorList>
            <person name="Treitli S.C."/>
            <person name="Kolisko M."/>
            <person name="Husnik F."/>
            <person name="Keeling P."/>
            <person name="Hampl V."/>
        </authorList>
    </citation>
    <scope>NUCLEOTIDE SEQUENCE [LARGE SCALE GENOMIC DNA]</scope>
    <source>
        <strain evidence="1">ST1C</strain>
    </source>
</reference>
<accession>A0A5J4VJ24</accession>
<dbReference type="EMBL" id="SNRW01006700">
    <property type="protein sequence ID" value="KAA6382591.1"/>
    <property type="molecule type" value="Genomic_DNA"/>
</dbReference>
<sequence length="181" mass="20549">MRAFENQYYLDPAILPPEQQPESITVMCKRSGIILSEFFRTGLSSAKIQFTGLELNTLDLTFRVSHEEIRIKYLEFIHVVDDAPLYMKKIQSSETQPASLLAIIPACSPNLAEHTVELAQKTDKPPLPEFRPETKAPNVEVLCILNCRNRGKETVSLIQISVLNKKISMLVLIYTLQTFNL</sequence>
<comment type="caution">
    <text evidence="1">The sequence shown here is derived from an EMBL/GenBank/DDBJ whole genome shotgun (WGS) entry which is preliminary data.</text>
</comment>
<organism evidence="1 2">
    <name type="scientific">Streblomastix strix</name>
    <dbReference type="NCBI Taxonomy" id="222440"/>
    <lineage>
        <taxon>Eukaryota</taxon>
        <taxon>Metamonada</taxon>
        <taxon>Preaxostyla</taxon>
        <taxon>Oxymonadida</taxon>
        <taxon>Streblomastigidae</taxon>
        <taxon>Streblomastix</taxon>
    </lineage>
</organism>
<dbReference type="AlphaFoldDB" id="A0A5J4VJ24"/>
<name>A0A5J4VJ24_9EUKA</name>